<dbReference type="Pfam" id="PF01234">
    <property type="entry name" value="NNMT_PNMT_TEMT"/>
    <property type="match status" value="1"/>
</dbReference>
<evidence type="ECO:0000256" key="1">
    <source>
        <dbReference type="ARBA" id="ARBA00022603"/>
    </source>
</evidence>
<dbReference type="NCBIfam" id="NF040568">
    <property type="entry name" value="SCO2525_fam"/>
    <property type="match status" value="1"/>
</dbReference>
<evidence type="ECO:0000256" key="3">
    <source>
        <dbReference type="ARBA" id="ARBA00022691"/>
    </source>
</evidence>
<dbReference type="InterPro" id="IPR029063">
    <property type="entry name" value="SAM-dependent_MTases_sf"/>
</dbReference>
<keyword evidence="3" id="KW-0949">S-adenosyl-L-methionine</keyword>
<protein>
    <recommendedName>
        <fullName evidence="6">NNMT/PNMT/TEMT family protein</fullName>
    </recommendedName>
</protein>
<keyword evidence="5" id="KW-1185">Reference proteome</keyword>
<keyword evidence="2" id="KW-0808">Transferase</keyword>
<dbReference type="SUPFAM" id="SSF53335">
    <property type="entry name" value="S-adenosyl-L-methionine-dependent methyltransferases"/>
    <property type="match status" value="1"/>
</dbReference>
<dbReference type="EMBL" id="BONH01000015">
    <property type="protein sequence ID" value="GIF98449.1"/>
    <property type="molecule type" value="Genomic_DNA"/>
</dbReference>
<proteinExistence type="predicted"/>
<dbReference type="Proteomes" id="UP000659904">
    <property type="component" value="Unassembled WGS sequence"/>
</dbReference>
<dbReference type="PROSITE" id="PS51681">
    <property type="entry name" value="SAM_MT_NNMT_PNMT_TEMT"/>
    <property type="match status" value="1"/>
</dbReference>
<gene>
    <name evidence="4" type="ORF">Cci01nite_35430</name>
</gene>
<sequence length="269" mass="30437">MKHPAGALTTARFSGHAATAGRRTGKRRYNADFDWDQFNSDWYRAHNYLSLRDDDTAIMTAVGEFFQARLKPPAVPLRGLDVGSGANLYPAMSMLPHCKQIDLREFSRSNVRWLSDQLEHYDPHWDDFWNVYRRVPAYRSLANPREAMRKAARVERMSIFDLPEHEWDMGTMFFVAESLTYDPREFWRAVGCFVRALKPGAPFAAAFMADSQGYKVDKTQFPAVAVGIADVEDCLSVVAEVVGIDMVQTKRPLRRGYGGMILATGVALS</sequence>
<accession>A0A8J3KM83</accession>
<evidence type="ECO:0008006" key="6">
    <source>
        <dbReference type="Google" id="ProtNLM"/>
    </source>
</evidence>
<dbReference type="GO" id="GO:0008168">
    <property type="term" value="F:methyltransferase activity"/>
    <property type="evidence" value="ECO:0007669"/>
    <property type="project" value="UniProtKB-KW"/>
</dbReference>
<reference evidence="4 5" key="1">
    <citation type="submission" date="2021-01" db="EMBL/GenBank/DDBJ databases">
        <title>Whole genome shotgun sequence of Catellatospora citrea NBRC 14495.</title>
        <authorList>
            <person name="Komaki H."/>
            <person name="Tamura T."/>
        </authorList>
    </citation>
    <scope>NUCLEOTIDE SEQUENCE [LARGE SCALE GENOMIC DNA]</scope>
    <source>
        <strain evidence="4 5">NBRC 14495</strain>
    </source>
</reference>
<evidence type="ECO:0000256" key="2">
    <source>
        <dbReference type="ARBA" id="ARBA00022679"/>
    </source>
</evidence>
<organism evidence="4 5">
    <name type="scientific">Catellatospora citrea</name>
    <dbReference type="NCBI Taxonomy" id="53366"/>
    <lineage>
        <taxon>Bacteria</taxon>
        <taxon>Bacillati</taxon>
        <taxon>Actinomycetota</taxon>
        <taxon>Actinomycetes</taxon>
        <taxon>Micromonosporales</taxon>
        <taxon>Micromonosporaceae</taxon>
        <taxon>Catellatospora</taxon>
    </lineage>
</organism>
<dbReference type="InterPro" id="IPR000940">
    <property type="entry name" value="NNMT_TEMT_trans"/>
</dbReference>
<dbReference type="GO" id="GO:0032259">
    <property type="term" value="P:methylation"/>
    <property type="evidence" value="ECO:0007669"/>
    <property type="project" value="UniProtKB-KW"/>
</dbReference>
<comment type="caution">
    <text evidence="4">The sequence shown here is derived from an EMBL/GenBank/DDBJ whole genome shotgun (WGS) entry which is preliminary data.</text>
</comment>
<keyword evidence="1" id="KW-0489">Methyltransferase</keyword>
<name>A0A8J3KM83_9ACTN</name>
<dbReference type="PANTHER" id="PTHR10867:SF17">
    <property type="entry name" value="NICOTINAMIDE N-METHYLTRANSFERASE"/>
    <property type="match status" value="1"/>
</dbReference>
<dbReference type="RefSeq" id="WP_203831889.1">
    <property type="nucleotide sequence ID" value="NZ_BONH01000015.1"/>
</dbReference>
<dbReference type="Gene3D" id="3.40.50.150">
    <property type="entry name" value="Vaccinia Virus protein VP39"/>
    <property type="match status" value="1"/>
</dbReference>
<evidence type="ECO:0000313" key="5">
    <source>
        <dbReference type="Proteomes" id="UP000659904"/>
    </source>
</evidence>
<dbReference type="AlphaFoldDB" id="A0A8J3KM83"/>
<dbReference type="PANTHER" id="PTHR10867">
    <property type="entry name" value="NNMT/PNMT/TEMT FAMILY MEMBER"/>
    <property type="match status" value="1"/>
</dbReference>
<evidence type="ECO:0000313" key="4">
    <source>
        <dbReference type="EMBL" id="GIF98449.1"/>
    </source>
</evidence>